<proteinExistence type="predicted"/>
<dbReference type="PANTHER" id="PTHR33099:SF7">
    <property type="entry name" value="MYND-TYPE DOMAIN-CONTAINING PROTEIN"/>
    <property type="match status" value="1"/>
</dbReference>
<dbReference type="OrthoDB" id="27483at2759"/>
<evidence type="ECO:0000313" key="2">
    <source>
        <dbReference type="Proteomes" id="UP000799750"/>
    </source>
</evidence>
<sequence length="360" mass="40004">MAHISEEESDDDSHIGYEDWVKPELCAAIEGITRDEDFAVFGTRMNPVNPGLRVSGYGDIRIPLADEHFGPRPSFVVGPAQLLAHCENAWTCFGFQNPSGLAYINELQSQVARELGIRSGHCSKPTLLLCSQVSSTTLPSQSDDSIATMVFCLPSRHLGGEITFNSNGETKAFNTDQTSPFDLSYFAWYSDVNVKLAPVTSGRRLLLVCSVYKGHEVVGFQNASTIGASKKELQRVVTTWQRSLRSDQPCSTHFAYILDSVKGLELQVSGLDAIRVRNLHEICQKTGFRLLLASMERQVSGICEYDDDLCKYHTMEDELEWKVTLKCIVELDGTEVARDVTKRRPMKAVTAVEHTSGETR</sequence>
<dbReference type="Proteomes" id="UP000799750">
    <property type="component" value="Unassembled WGS sequence"/>
</dbReference>
<name>A0A6A6QYJ3_9PEZI</name>
<reference evidence="1" key="1">
    <citation type="journal article" date="2020" name="Stud. Mycol.">
        <title>101 Dothideomycetes genomes: a test case for predicting lifestyles and emergence of pathogens.</title>
        <authorList>
            <person name="Haridas S."/>
            <person name="Albert R."/>
            <person name="Binder M."/>
            <person name="Bloem J."/>
            <person name="Labutti K."/>
            <person name="Salamov A."/>
            <person name="Andreopoulos B."/>
            <person name="Baker S."/>
            <person name="Barry K."/>
            <person name="Bills G."/>
            <person name="Bluhm B."/>
            <person name="Cannon C."/>
            <person name="Castanera R."/>
            <person name="Culley D."/>
            <person name="Daum C."/>
            <person name="Ezra D."/>
            <person name="Gonzalez J."/>
            <person name="Henrissat B."/>
            <person name="Kuo A."/>
            <person name="Liang C."/>
            <person name="Lipzen A."/>
            <person name="Lutzoni F."/>
            <person name="Magnuson J."/>
            <person name="Mondo S."/>
            <person name="Nolan M."/>
            <person name="Ohm R."/>
            <person name="Pangilinan J."/>
            <person name="Park H.-J."/>
            <person name="Ramirez L."/>
            <person name="Alfaro M."/>
            <person name="Sun H."/>
            <person name="Tritt A."/>
            <person name="Yoshinaga Y."/>
            <person name="Zwiers L.-H."/>
            <person name="Turgeon B."/>
            <person name="Goodwin S."/>
            <person name="Spatafora J."/>
            <person name="Crous P."/>
            <person name="Grigoriev I."/>
        </authorList>
    </citation>
    <scope>NUCLEOTIDE SEQUENCE</scope>
    <source>
        <strain evidence="1">CBS 269.34</strain>
    </source>
</reference>
<gene>
    <name evidence="1" type="ORF">BU16DRAFT_311608</name>
</gene>
<organism evidence="1 2">
    <name type="scientific">Lophium mytilinum</name>
    <dbReference type="NCBI Taxonomy" id="390894"/>
    <lineage>
        <taxon>Eukaryota</taxon>
        <taxon>Fungi</taxon>
        <taxon>Dikarya</taxon>
        <taxon>Ascomycota</taxon>
        <taxon>Pezizomycotina</taxon>
        <taxon>Dothideomycetes</taxon>
        <taxon>Pleosporomycetidae</taxon>
        <taxon>Mytilinidiales</taxon>
        <taxon>Mytilinidiaceae</taxon>
        <taxon>Lophium</taxon>
    </lineage>
</organism>
<keyword evidence="2" id="KW-1185">Reference proteome</keyword>
<dbReference type="EMBL" id="MU004186">
    <property type="protein sequence ID" value="KAF2497336.1"/>
    <property type="molecule type" value="Genomic_DNA"/>
</dbReference>
<protein>
    <submittedName>
        <fullName evidence="1">Uncharacterized protein</fullName>
    </submittedName>
</protein>
<accession>A0A6A6QYJ3</accession>
<evidence type="ECO:0000313" key="1">
    <source>
        <dbReference type="EMBL" id="KAF2497336.1"/>
    </source>
</evidence>
<dbReference type="AlphaFoldDB" id="A0A6A6QYJ3"/>
<dbReference type="PANTHER" id="PTHR33099">
    <property type="entry name" value="FE2OG DIOXYGENASE DOMAIN-CONTAINING PROTEIN"/>
    <property type="match status" value="1"/>
</dbReference>